<dbReference type="AlphaFoldDB" id="A0A8J5SBK0"/>
<dbReference type="EMBL" id="JAAALK010000288">
    <property type="protein sequence ID" value="KAG8052719.1"/>
    <property type="molecule type" value="Genomic_DNA"/>
</dbReference>
<gene>
    <name evidence="2" type="ORF">GUJ93_ZPchr0001g32447</name>
</gene>
<reference evidence="2" key="2">
    <citation type="submission" date="2021-02" db="EMBL/GenBank/DDBJ databases">
        <authorList>
            <person name="Kimball J.A."/>
            <person name="Haas M.W."/>
            <person name="Macchietto M."/>
            <person name="Kono T."/>
            <person name="Duquette J."/>
            <person name="Shao M."/>
        </authorList>
    </citation>
    <scope>NUCLEOTIDE SEQUENCE</scope>
    <source>
        <tissue evidence="2">Fresh leaf tissue</tissue>
    </source>
</reference>
<dbReference type="Proteomes" id="UP000729402">
    <property type="component" value="Unassembled WGS sequence"/>
</dbReference>
<evidence type="ECO:0000313" key="3">
    <source>
        <dbReference type="Proteomes" id="UP000729402"/>
    </source>
</evidence>
<evidence type="ECO:0000313" key="2">
    <source>
        <dbReference type="EMBL" id="KAG8052719.1"/>
    </source>
</evidence>
<evidence type="ECO:0000256" key="1">
    <source>
        <dbReference type="SAM" id="Coils"/>
    </source>
</evidence>
<accession>A0A8J5SBK0</accession>
<name>A0A8J5SBK0_ZIZPA</name>
<reference evidence="2" key="1">
    <citation type="journal article" date="2021" name="bioRxiv">
        <title>Whole Genome Assembly and Annotation of Northern Wild Rice, Zizania palustris L., Supports a Whole Genome Duplication in the Zizania Genus.</title>
        <authorList>
            <person name="Haas M."/>
            <person name="Kono T."/>
            <person name="Macchietto M."/>
            <person name="Millas R."/>
            <person name="McGilp L."/>
            <person name="Shao M."/>
            <person name="Duquette J."/>
            <person name="Hirsch C.N."/>
            <person name="Kimball J."/>
        </authorList>
    </citation>
    <scope>NUCLEOTIDE SEQUENCE</scope>
    <source>
        <tissue evidence="2">Fresh leaf tissue</tissue>
    </source>
</reference>
<comment type="caution">
    <text evidence="2">The sequence shown here is derived from an EMBL/GenBank/DDBJ whole genome shotgun (WGS) entry which is preliminary data.</text>
</comment>
<keyword evidence="1" id="KW-0175">Coiled coil</keyword>
<keyword evidence="3" id="KW-1185">Reference proteome</keyword>
<feature type="coiled-coil region" evidence="1">
    <location>
        <begin position="2"/>
        <end position="64"/>
    </location>
</feature>
<organism evidence="2 3">
    <name type="scientific">Zizania palustris</name>
    <name type="common">Northern wild rice</name>
    <dbReference type="NCBI Taxonomy" id="103762"/>
    <lineage>
        <taxon>Eukaryota</taxon>
        <taxon>Viridiplantae</taxon>
        <taxon>Streptophyta</taxon>
        <taxon>Embryophyta</taxon>
        <taxon>Tracheophyta</taxon>
        <taxon>Spermatophyta</taxon>
        <taxon>Magnoliopsida</taxon>
        <taxon>Liliopsida</taxon>
        <taxon>Poales</taxon>
        <taxon>Poaceae</taxon>
        <taxon>BOP clade</taxon>
        <taxon>Oryzoideae</taxon>
        <taxon>Oryzeae</taxon>
        <taxon>Zizaniinae</taxon>
        <taxon>Zizania</taxon>
    </lineage>
</organism>
<protein>
    <submittedName>
        <fullName evidence="2">Uncharacterized protein</fullName>
    </submittedName>
</protein>
<sequence length="154" mass="17139">MVSTERRARQGLEAANKELEAEQILLRAEIEKMHAEHAAAGAELVRLQDEKAKATEEASQLLSHKNSLTTETTRLSEVVKESTSVKDALNEDKLKSEKVAVEVTNELLSVLEYFGTTGTLPSDDNISLLLRLKRICRTESSDQRGVNGRLKIYC</sequence>
<proteinExistence type="predicted"/>